<dbReference type="SUPFAM" id="SSF48208">
    <property type="entry name" value="Six-hairpin glycosidases"/>
    <property type="match status" value="1"/>
</dbReference>
<dbReference type="PANTHER" id="PTHR33307">
    <property type="entry name" value="ALPHA-RHAMNOSIDASE (EUROFUNG)"/>
    <property type="match status" value="1"/>
</dbReference>
<dbReference type="InterPro" id="IPR008902">
    <property type="entry name" value="Rhamnosid_concanavalin"/>
</dbReference>
<gene>
    <name evidence="9" type="ORF">ACERK3_07210</name>
</gene>
<evidence type="ECO:0000259" key="8">
    <source>
        <dbReference type="Pfam" id="PF17390"/>
    </source>
</evidence>
<dbReference type="GO" id="GO:0016787">
    <property type="term" value="F:hydrolase activity"/>
    <property type="evidence" value="ECO:0007669"/>
    <property type="project" value="UniProtKB-KW"/>
</dbReference>
<evidence type="ECO:0000259" key="7">
    <source>
        <dbReference type="Pfam" id="PF17389"/>
    </source>
</evidence>
<comment type="caution">
    <text evidence="9">The sequence shown here is derived from an EMBL/GenBank/DDBJ whole genome shotgun (WGS) entry which is preliminary data.</text>
</comment>
<evidence type="ECO:0000259" key="6">
    <source>
        <dbReference type="Pfam" id="PF08531"/>
    </source>
</evidence>
<feature type="region of interest" description="Disordered" evidence="4">
    <location>
        <begin position="930"/>
        <end position="950"/>
    </location>
</feature>
<sequence>MDHTHLTPVALRCENRASPPAVDVANPRLGWTLHAPSDATRNSWQSAYQIQVASSLEKLAADTVDLWDSEKTASRRTTQVRYDGQPLASAQQCFWRVRVWDEADRQSGWSNPAVWTMGILSREAWQARWIGVEAAIPHPAPFFRYDFKVEKGIRRAHLYATACGLYRMHINGAALADNVLAPEWTDYHRRIQYQGYDVTDCLQRGDNVIGACVGDGWYAGRIGITFAVPGASPRGIYGRHLALLAQLHIEFDDGEQCVIATDDGWRYSLKGPIRTADLLDGIHYDARQEMPGWDAAGFDDADWQPVVERKAPAGRLVAQANEPVRVGQRIAPQRMLEPVPGVYVFDLGQNVTGWVRLKLAGRRGQAIQLRHAEMLSEDGHIYTENLRTASQTDTYHCRGGGEEVFEPVFTYHGFQFVEVSGLSQRPALTDLEACAVWTSAPEAGDLTCSNTLYNQIFSNIRWTQRNNLIGVPTDCPQRDERMGWSADIQVFAQTGCFNQDLAATLTKWLDDFCDAQADDGRLPDFAPHPFDPNRCFSGTPGWGDAGPIVAWCLYRNYGDRDILRRLYEPTRRWIEWIHRMNPNLLWREARHNDYGEWLNADTFQFDHLPSQGADMPRDVLATAYFFRSTALLADMAQVLGRVEDAERYRGLADRIKGAFNDAYVNREGRIVGDTQAGYAIALSFGLLAEPLEKRAFDHMIRRFDDYDGHLSTGFIATVLLMNELTRRGRADLAHELLNKRTCPSWGYSVEQGATTVWERWDGFVRGKGFQDPNMNSFCHFAIGSVGEWMYRNVLGVDVDNTAEIGQLTVMPRPSRHVTWARGYHRTIHGRVSVDWAVQGDRLTLEVTTPANCETTIGILSSDMDRVRESGRTLREAPGLTFIGTRGAFALVRGGSGTYRFTSVCDPALLESADQTGCGLVTGKSASATASAGLTASVEQRRPGAVPTATG</sequence>
<evidence type="ECO:0000259" key="5">
    <source>
        <dbReference type="Pfam" id="PF05592"/>
    </source>
</evidence>
<evidence type="ECO:0000313" key="9">
    <source>
        <dbReference type="EMBL" id="MFA9478084.1"/>
    </source>
</evidence>
<accession>A0ABV4U3C0</accession>
<evidence type="ECO:0000256" key="3">
    <source>
        <dbReference type="ARBA" id="ARBA00022801"/>
    </source>
</evidence>
<dbReference type="Pfam" id="PF05592">
    <property type="entry name" value="Bac_rhamnosid"/>
    <property type="match status" value="1"/>
</dbReference>
<dbReference type="Proteomes" id="UP001575105">
    <property type="component" value="Unassembled WGS sequence"/>
</dbReference>
<proteinExistence type="predicted"/>
<dbReference type="InterPro" id="IPR012341">
    <property type="entry name" value="6hp_glycosidase-like_sf"/>
</dbReference>
<evidence type="ECO:0000256" key="2">
    <source>
        <dbReference type="ARBA" id="ARBA00012652"/>
    </source>
</evidence>
<dbReference type="EC" id="3.2.1.40" evidence="2"/>
<dbReference type="InterPro" id="IPR035398">
    <property type="entry name" value="Bac_rhamnosid_C"/>
</dbReference>
<dbReference type="InterPro" id="IPR013783">
    <property type="entry name" value="Ig-like_fold"/>
</dbReference>
<feature type="domain" description="Bacterial alpha-L-rhamnosidase N-terminal" evidence="6">
    <location>
        <begin position="152"/>
        <end position="326"/>
    </location>
</feature>
<dbReference type="PIRSF" id="PIRSF010631">
    <property type="entry name" value="A-rhamnsds"/>
    <property type="match status" value="1"/>
</dbReference>
<evidence type="ECO:0000256" key="4">
    <source>
        <dbReference type="SAM" id="MobiDB-lite"/>
    </source>
</evidence>
<protein>
    <recommendedName>
        <fullName evidence="2">alpha-L-rhamnosidase</fullName>
        <ecNumber evidence="2">3.2.1.40</ecNumber>
    </recommendedName>
</protein>
<dbReference type="InterPro" id="IPR008928">
    <property type="entry name" value="6-hairpin_glycosidase_sf"/>
</dbReference>
<feature type="domain" description="Alpha-L-rhamnosidase concanavalin-like" evidence="5">
    <location>
        <begin position="340"/>
        <end position="436"/>
    </location>
</feature>
<feature type="domain" description="Alpha-L-rhamnosidase C-terminal" evidence="8">
    <location>
        <begin position="806"/>
        <end position="869"/>
    </location>
</feature>
<dbReference type="Gene3D" id="2.60.40.10">
    <property type="entry name" value="Immunoglobulins"/>
    <property type="match status" value="1"/>
</dbReference>
<dbReference type="Pfam" id="PF17390">
    <property type="entry name" value="Bac_rhamnosid_C"/>
    <property type="match status" value="1"/>
</dbReference>
<dbReference type="RefSeq" id="WP_425345011.1">
    <property type="nucleotide sequence ID" value="NZ_JBGUBD010000004.1"/>
</dbReference>
<evidence type="ECO:0000313" key="10">
    <source>
        <dbReference type="Proteomes" id="UP001575105"/>
    </source>
</evidence>
<dbReference type="InterPro" id="IPR013737">
    <property type="entry name" value="Bac_rhamnosid_N"/>
</dbReference>
<dbReference type="InterPro" id="IPR016007">
    <property type="entry name" value="Alpha_rhamnosid"/>
</dbReference>
<dbReference type="PANTHER" id="PTHR33307:SF6">
    <property type="entry name" value="ALPHA-RHAMNOSIDASE (EUROFUNG)-RELATED"/>
    <property type="match status" value="1"/>
</dbReference>
<dbReference type="Pfam" id="PF17389">
    <property type="entry name" value="Bac_rhamnosid6H"/>
    <property type="match status" value="1"/>
</dbReference>
<dbReference type="Gene3D" id="2.60.420.10">
    <property type="entry name" value="Maltose phosphorylase, domain 3"/>
    <property type="match status" value="1"/>
</dbReference>
<organism evidence="9 10">
    <name type="scientific">Natronomicrosphaera hydrolytica</name>
    <dbReference type="NCBI Taxonomy" id="3242702"/>
    <lineage>
        <taxon>Bacteria</taxon>
        <taxon>Pseudomonadati</taxon>
        <taxon>Planctomycetota</taxon>
        <taxon>Phycisphaerae</taxon>
        <taxon>Phycisphaerales</taxon>
        <taxon>Phycisphaeraceae</taxon>
        <taxon>Natronomicrosphaera</taxon>
    </lineage>
</organism>
<dbReference type="Pfam" id="PF08531">
    <property type="entry name" value="Bac_rhamnosid_N"/>
    <property type="match status" value="1"/>
</dbReference>
<dbReference type="Pfam" id="PF25788">
    <property type="entry name" value="Ig_Rha78A_N"/>
    <property type="match status" value="1"/>
</dbReference>
<dbReference type="InterPro" id="IPR035396">
    <property type="entry name" value="Bac_rhamnosid6H"/>
</dbReference>
<dbReference type="Gene3D" id="2.60.120.260">
    <property type="entry name" value="Galactose-binding domain-like"/>
    <property type="match status" value="2"/>
</dbReference>
<keyword evidence="3 9" id="KW-0378">Hydrolase</keyword>
<dbReference type="Gene3D" id="1.50.10.10">
    <property type="match status" value="1"/>
</dbReference>
<comment type="catalytic activity">
    <reaction evidence="1">
        <text>Hydrolysis of terminal non-reducing alpha-L-rhamnose residues in alpha-L-rhamnosides.</text>
        <dbReference type="EC" id="3.2.1.40"/>
    </reaction>
</comment>
<reference evidence="9 10" key="1">
    <citation type="submission" date="2024-08" db="EMBL/GenBank/DDBJ databases">
        <title>Whole-genome sequencing of halo(alkali)philic microorganisms from hypersaline lakes.</title>
        <authorList>
            <person name="Sorokin D.Y."/>
            <person name="Merkel A.Y."/>
            <person name="Messina E."/>
            <person name="Yakimov M."/>
        </authorList>
    </citation>
    <scope>NUCLEOTIDE SEQUENCE [LARGE SCALE GENOMIC DNA]</scope>
    <source>
        <strain evidence="9 10">AB-hyl4</strain>
    </source>
</reference>
<name>A0ABV4U3C0_9BACT</name>
<dbReference type="EMBL" id="JBGUBD010000004">
    <property type="protein sequence ID" value="MFA9478084.1"/>
    <property type="molecule type" value="Genomic_DNA"/>
</dbReference>
<evidence type="ECO:0000256" key="1">
    <source>
        <dbReference type="ARBA" id="ARBA00001445"/>
    </source>
</evidence>
<keyword evidence="10" id="KW-1185">Reference proteome</keyword>
<feature type="domain" description="Alpha-L-rhamnosidase six-hairpin glycosidase" evidence="7">
    <location>
        <begin position="442"/>
        <end position="793"/>
    </location>
</feature>